<organism evidence="2 3">
    <name type="scientific">Hornefia butyriciproducens</name>
    <dbReference type="NCBI Taxonomy" id="2652293"/>
    <lineage>
        <taxon>Bacteria</taxon>
        <taxon>Bacillati</taxon>
        <taxon>Bacillota</taxon>
        <taxon>Clostridia</taxon>
        <taxon>Peptostreptococcales</taxon>
        <taxon>Anaerovoracaceae</taxon>
        <taxon>Hornefia</taxon>
    </lineage>
</organism>
<dbReference type="PROSITE" id="PS51186">
    <property type="entry name" value="GNAT"/>
    <property type="match status" value="1"/>
</dbReference>
<evidence type="ECO:0000313" key="3">
    <source>
        <dbReference type="Proteomes" id="UP000474676"/>
    </source>
</evidence>
<dbReference type="CDD" id="cd04301">
    <property type="entry name" value="NAT_SF"/>
    <property type="match status" value="1"/>
</dbReference>
<feature type="domain" description="N-acetyltransferase" evidence="1">
    <location>
        <begin position="16"/>
        <end position="164"/>
    </location>
</feature>
<evidence type="ECO:0000313" key="2">
    <source>
        <dbReference type="EMBL" id="MST51976.1"/>
    </source>
</evidence>
<sequence length="176" mass="20134">MSLSKRTPDGGRCKMLKLKPVTKENLIEITDLEMEDDQKGFVEDNLFSIAECYLYKEFIPKGIYDGDVPVGFVLYYFVEGDPDYVFLHRIMVDKNQQGKGYGVQALEACCEAFKKEFPSIGCVELIHYPDNDRAAAVYEKAGFHLTGDSVKSAPGRIERTSTDPNRTFEMVRRRFY</sequence>
<dbReference type="Gene3D" id="3.40.630.30">
    <property type="match status" value="1"/>
</dbReference>
<proteinExistence type="predicted"/>
<dbReference type="InterPro" id="IPR016181">
    <property type="entry name" value="Acyl_CoA_acyltransferase"/>
</dbReference>
<gene>
    <name evidence="2" type="ORF">FYJ64_06565</name>
</gene>
<name>A0A6L5Y5T7_9FIRM</name>
<dbReference type="EMBL" id="VUMZ01000005">
    <property type="protein sequence ID" value="MST51976.1"/>
    <property type="molecule type" value="Genomic_DNA"/>
</dbReference>
<protein>
    <submittedName>
        <fullName evidence="2">GNAT family N-acetyltransferase</fullName>
    </submittedName>
</protein>
<reference evidence="2 3" key="1">
    <citation type="submission" date="2019-08" db="EMBL/GenBank/DDBJ databases">
        <title>In-depth cultivation of the pig gut microbiome towards novel bacterial diversity and tailored functional studies.</title>
        <authorList>
            <person name="Wylensek D."/>
            <person name="Hitch T.C.A."/>
            <person name="Clavel T."/>
        </authorList>
    </citation>
    <scope>NUCLEOTIDE SEQUENCE [LARGE SCALE GENOMIC DNA]</scope>
    <source>
        <strain evidence="2 3">WCA-MUC-591-APC-3H</strain>
    </source>
</reference>
<accession>A0A6L5Y5T7</accession>
<keyword evidence="2" id="KW-0808">Transferase</keyword>
<keyword evidence="3" id="KW-1185">Reference proteome</keyword>
<dbReference type="SUPFAM" id="SSF55729">
    <property type="entry name" value="Acyl-CoA N-acyltransferases (Nat)"/>
    <property type="match status" value="1"/>
</dbReference>
<dbReference type="InterPro" id="IPR000182">
    <property type="entry name" value="GNAT_dom"/>
</dbReference>
<dbReference type="Proteomes" id="UP000474676">
    <property type="component" value="Unassembled WGS sequence"/>
</dbReference>
<comment type="caution">
    <text evidence="2">The sequence shown here is derived from an EMBL/GenBank/DDBJ whole genome shotgun (WGS) entry which is preliminary data.</text>
</comment>
<dbReference type="Pfam" id="PF00583">
    <property type="entry name" value="Acetyltransf_1"/>
    <property type="match status" value="1"/>
</dbReference>
<evidence type="ECO:0000259" key="1">
    <source>
        <dbReference type="PROSITE" id="PS51186"/>
    </source>
</evidence>
<dbReference type="GO" id="GO:0016747">
    <property type="term" value="F:acyltransferase activity, transferring groups other than amino-acyl groups"/>
    <property type="evidence" value="ECO:0007669"/>
    <property type="project" value="InterPro"/>
</dbReference>
<dbReference type="AlphaFoldDB" id="A0A6L5Y5T7"/>